<dbReference type="AlphaFoldDB" id="A0AAV1IHC2"/>
<comment type="caution">
    <text evidence="2">The sequence shown here is derived from an EMBL/GenBank/DDBJ whole genome shotgun (WGS) entry which is preliminary data.</text>
</comment>
<evidence type="ECO:0000313" key="3">
    <source>
        <dbReference type="Proteomes" id="UP001314263"/>
    </source>
</evidence>
<organism evidence="2 3">
    <name type="scientific">Coccomyxa viridis</name>
    <dbReference type="NCBI Taxonomy" id="1274662"/>
    <lineage>
        <taxon>Eukaryota</taxon>
        <taxon>Viridiplantae</taxon>
        <taxon>Chlorophyta</taxon>
        <taxon>core chlorophytes</taxon>
        <taxon>Trebouxiophyceae</taxon>
        <taxon>Trebouxiophyceae incertae sedis</taxon>
        <taxon>Coccomyxaceae</taxon>
        <taxon>Coccomyxa</taxon>
    </lineage>
</organism>
<reference evidence="2 3" key="1">
    <citation type="submission" date="2023-10" db="EMBL/GenBank/DDBJ databases">
        <authorList>
            <person name="Maclean D."/>
            <person name="Macfadyen A."/>
        </authorList>
    </citation>
    <scope>NUCLEOTIDE SEQUENCE [LARGE SCALE GENOMIC DNA]</scope>
</reference>
<evidence type="ECO:0000256" key="1">
    <source>
        <dbReference type="SAM" id="MobiDB-lite"/>
    </source>
</evidence>
<accession>A0AAV1IHC2</accession>
<dbReference type="Proteomes" id="UP001314263">
    <property type="component" value="Unassembled WGS sequence"/>
</dbReference>
<dbReference type="EMBL" id="CAUYUE010000014">
    <property type="protein sequence ID" value="CAK0786489.1"/>
    <property type="molecule type" value="Genomic_DNA"/>
</dbReference>
<feature type="region of interest" description="Disordered" evidence="1">
    <location>
        <begin position="163"/>
        <end position="220"/>
    </location>
</feature>
<feature type="compositionally biased region" description="Pro residues" evidence="1">
    <location>
        <begin position="185"/>
        <end position="201"/>
    </location>
</feature>
<sequence>MILKQRESPVHSTGLAAPRPQPAHHAGMAAGTRTGSHRRQQHQLVKSEPGSVMEAWILEELFVQGVPEPFVLDPDGCLDLSSLQFDPKVMIVNGKRGLVGPDGRMKRNLTDIRDILGDHSVGTLHKPFQIAKALPLQSFSLTDQPSFATVTRSPSLLYPIYSMTEKTPEPGSSAPANPSSSLPASRPPIQTPTAPVAPPAAPASLPMSSAMQANGPRNMPMVPPQLIPPPMSGAGPPMDPLRHPASMEHPLLLQHMQQKQHAWKAAREERKQQLDAKNSSRSLLMLKNPPDPNKRQKVTNRGGAGVPAHCSTCGKPRKGTHAKTGCPTHCVKCKKLNADCECPEGVDQSNEQDADSDTASQGS</sequence>
<name>A0AAV1IHC2_9CHLO</name>
<feature type="region of interest" description="Disordered" evidence="1">
    <location>
        <begin position="255"/>
        <end position="307"/>
    </location>
</feature>
<feature type="compositionally biased region" description="Low complexity" evidence="1">
    <location>
        <begin position="202"/>
        <end position="213"/>
    </location>
</feature>
<proteinExistence type="predicted"/>
<feature type="compositionally biased region" description="Low complexity" evidence="1">
    <location>
        <begin position="169"/>
        <end position="184"/>
    </location>
</feature>
<evidence type="ECO:0008006" key="4">
    <source>
        <dbReference type="Google" id="ProtNLM"/>
    </source>
</evidence>
<feature type="region of interest" description="Disordered" evidence="1">
    <location>
        <begin position="341"/>
        <end position="363"/>
    </location>
</feature>
<evidence type="ECO:0000313" key="2">
    <source>
        <dbReference type="EMBL" id="CAK0786489.1"/>
    </source>
</evidence>
<keyword evidence="3" id="KW-1185">Reference proteome</keyword>
<feature type="compositionally biased region" description="Basic and acidic residues" evidence="1">
    <location>
        <begin position="265"/>
        <end position="274"/>
    </location>
</feature>
<gene>
    <name evidence="2" type="ORF">CVIRNUC_009702</name>
</gene>
<feature type="region of interest" description="Disordered" evidence="1">
    <location>
        <begin position="1"/>
        <end position="47"/>
    </location>
</feature>
<protein>
    <recommendedName>
        <fullName evidence="4">Zn(2)-C6 fungal-type domain-containing protein</fullName>
    </recommendedName>
</protein>